<comment type="caution">
    <text evidence="2">The sequence shown here is derived from an EMBL/GenBank/DDBJ whole genome shotgun (WGS) entry which is preliminary data.</text>
</comment>
<reference evidence="2 3" key="1">
    <citation type="submission" date="2018-08" db="EMBL/GenBank/DDBJ databases">
        <title>A genome reference for cultivated species of the human gut microbiota.</title>
        <authorList>
            <person name="Zou Y."/>
            <person name="Xue W."/>
            <person name="Luo G."/>
        </authorList>
    </citation>
    <scope>NUCLEOTIDE SEQUENCE [LARGE SCALE GENOMIC DNA]</scope>
    <source>
        <strain evidence="2 3">AF39-14AC</strain>
    </source>
</reference>
<proteinExistence type="predicted"/>
<evidence type="ECO:0000313" key="3">
    <source>
        <dbReference type="Proteomes" id="UP000286181"/>
    </source>
</evidence>
<gene>
    <name evidence="2" type="ORF">DW038_14655</name>
</gene>
<dbReference type="Proteomes" id="UP000286181">
    <property type="component" value="Unassembled WGS sequence"/>
</dbReference>
<feature type="compositionally biased region" description="Polar residues" evidence="1">
    <location>
        <begin position="209"/>
        <end position="223"/>
    </location>
</feature>
<protein>
    <submittedName>
        <fullName evidence="2">Uncharacterized protein</fullName>
    </submittedName>
</protein>
<organism evidence="2 3">
    <name type="scientific">Agathobacter rectalis</name>
    <dbReference type="NCBI Taxonomy" id="39491"/>
    <lineage>
        <taxon>Bacteria</taxon>
        <taxon>Bacillati</taxon>
        <taxon>Bacillota</taxon>
        <taxon>Clostridia</taxon>
        <taxon>Lachnospirales</taxon>
        <taxon>Lachnospiraceae</taxon>
        <taxon>Agathobacter</taxon>
    </lineage>
</organism>
<evidence type="ECO:0000256" key="1">
    <source>
        <dbReference type="SAM" id="MobiDB-lite"/>
    </source>
</evidence>
<dbReference type="AlphaFoldDB" id="A0A415I2N0"/>
<dbReference type="EMBL" id="QROF01000020">
    <property type="protein sequence ID" value="RHL01870.1"/>
    <property type="molecule type" value="Genomic_DNA"/>
</dbReference>
<name>A0A415I2N0_9FIRM</name>
<evidence type="ECO:0000313" key="2">
    <source>
        <dbReference type="EMBL" id="RHL01870.1"/>
    </source>
</evidence>
<sequence length="297" mass="33925">MQKVKKAAAQLDSRAAVSVLNNLKNNQIVIENYEIFCELYEKAIACEDCGLAPLFSDGSLIVKQKINDDCIDLIINFSVNFTEKGSVLADLECLRLDFFAQNGFSEDNTAPTIKAIENRQQQFRYIGKIKIEYSLDLDNIIEWENSLTSVLVRRGYANPIEYLNAQSDVEEIRANLKACVDLFKGVLICADYLLKHPEEKHKERHTRSHNGNNPSTKSFQKQTDSVQVISLNSLRFKTANKKIANVLKSKKIHRIAEGWSVRGHYRHYKSGKVIFIESFEKGKNRSQASQKKTKYQL</sequence>
<dbReference type="RefSeq" id="WP_118372446.1">
    <property type="nucleotide sequence ID" value="NZ_QROF01000020.1"/>
</dbReference>
<feature type="region of interest" description="Disordered" evidence="1">
    <location>
        <begin position="200"/>
        <end position="223"/>
    </location>
</feature>
<accession>A0A415I2N0</accession>